<evidence type="ECO:0000313" key="4">
    <source>
        <dbReference type="Proteomes" id="UP000008698"/>
    </source>
</evidence>
<protein>
    <submittedName>
        <fullName evidence="3">AMME syndrome candidate gene 1 protein</fullName>
    </submittedName>
</protein>
<feature type="compositionally biased region" description="Low complexity" evidence="1">
    <location>
        <begin position="134"/>
        <end position="153"/>
    </location>
</feature>
<evidence type="ECO:0000313" key="3">
    <source>
        <dbReference type="EMBL" id="EEY23636.1"/>
    </source>
</evidence>
<dbReference type="KEGG" id="val:VDBG_09746"/>
<dbReference type="Gene3D" id="3.30.700.20">
    <property type="entry name" value="Hypothetical protein ph0010, domain 1"/>
    <property type="match status" value="1"/>
</dbReference>
<proteinExistence type="predicted"/>
<dbReference type="EMBL" id="DS985229">
    <property type="protein sequence ID" value="EEY23636.1"/>
    <property type="molecule type" value="Genomic_DNA"/>
</dbReference>
<dbReference type="PANTHER" id="PTHR13016:SF0">
    <property type="entry name" value="AMME SYNDROME CANDIDATE GENE 1 PROTEIN"/>
    <property type="match status" value="1"/>
</dbReference>
<dbReference type="NCBIfam" id="TIGR00296">
    <property type="entry name" value="TIGR00296 family protein"/>
    <property type="match status" value="1"/>
</dbReference>
<dbReference type="eggNOG" id="KOG3274">
    <property type="taxonomic scope" value="Eukaryota"/>
</dbReference>
<dbReference type="OrthoDB" id="24630at2759"/>
<dbReference type="Proteomes" id="UP000008698">
    <property type="component" value="Unassembled WGS sequence"/>
</dbReference>
<dbReference type="PROSITE" id="PS51112">
    <property type="entry name" value="AMMECR1"/>
    <property type="match status" value="1"/>
</dbReference>
<dbReference type="InterPro" id="IPR023473">
    <property type="entry name" value="AMMECR1"/>
</dbReference>
<dbReference type="GeneID" id="9531932"/>
<reference evidence="4" key="1">
    <citation type="journal article" date="2011" name="PLoS Pathog.">
        <title>Comparative genomics yields insights into niche adaptation of plant vascular wilt pathogens.</title>
        <authorList>
            <person name="Klosterman S.J."/>
            <person name="Subbarao K.V."/>
            <person name="Kang S."/>
            <person name="Veronese P."/>
            <person name="Gold S.E."/>
            <person name="Thomma B.P.H.J."/>
            <person name="Chen Z."/>
            <person name="Henrissat B."/>
            <person name="Lee Y.-H."/>
            <person name="Park J."/>
            <person name="Garcia-Pedrajas M.D."/>
            <person name="Barbara D.J."/>
            <person name="Anchieta A."/>
            <person name="de Jonge R."/>
            <person name="Santhanam P."/>
            <person name="Maruthachalam K."/>
            <person name="Atallah Z."/>
            <person name="Amyotte S.G."/>
            <person name="Paz Z."/>
            <person name="Inderbitzin P."/>
            <person name="Hayes R.J."/>
            <person name="Heiman D.I."/>
            <person name="Young S."/>
            <person name="Zeng Q."/>
            <person name="Engels R."/>
            <person name="Galagan J."/>
            <person name="Cuomo C.A."/>
            <person name="Dobinson K.F."/>
            <person name="Ma L.-J."/>
        </authorList>
    </citation>
    <scope>NUCLEOTIDE SEQUENCE [LARGE SCALE GENOMIC DNA]</scope>
    <source>
        <strain evidence="4">VaMs.102 / ATCC MYA-4576 / FGSC 10136</strain>
    </source>
</reference>
<dbReference type="SUPFAM" id="SSF143447">
    <property type="entry name" value="AMMECR1-like"/>
    <property type="match status" value="1"/>
</dbReference>
<dbReference type="HOGENOM" id="CLU_586896_0_0_1"/>
<dbReference type="InterPro" id="IPR002733">
    <property type="entry name" value="AMMECR1_domain"/>
</dbReference>
<keyword evidence="4" id="KW-1185">Reference proteome</keyword>
<sequence>MAQLPLGQCFPWMFDLLDSSADADVADGVHPLAHVSCFRASLVEVPAITGDDAPQGAFSWSKGLGSMTRRSGIPKLMASIEHCLYCFEALASHLERRKGRSLHEIQQSWAEYARSQPETGGKKQMPALQRLTEPSSDAGSASSGSSSSASLAADTPATSTASLPSLVTESPLFVTWNTVGGGPSRHRSLRGCIGTFEAQDLDDGLSEYALTSALHDTRFPPVAASELPTLEVAVTLLTDFEDCEGAMDWTLGVHGLRISFAAKGRRYGATYLPDVAVEQEWTKEETLVSLMRKAGWTAARTPGRTSSSCRARRQHRSNTPTAHLHRAARARHVNRHVHVPYIPLLSSSIDAPNQLLLPAAAELALRLAAGAHKSAANPRPIHGRRAARRRREVPHGLLKKRDSIHGTDHLVEAQQRRGPDAEDAAPFRCDADEGRRVGEAAGDKVALFLTQGGGQGETIGCERGEA</sequence>
<feature type="region of interest" description="Disordered" evidence="1">
    <location>
        <begin position="373"/>
        <end position="408"/>
    </location>
</feature>
<organism evidence="4">
    <name type="scientific">Verticillium alfalfae (strain VaMs.102 / ATCC MYA-4576 / FGSC 10136)</name>
    <name type="common">Verticillium wilt of alfalfa</name>
    <name type="synonym">Verticillium albo-atrum</name>
    <dbReference type="NCBI Taxonomy" id="526221"/>
    <lineage>
        <taxon>Eukaryota</taxon>
        <taxon>Fungi</taxon>
        <taxon>Dikarya</taxon>
        <taxon>Ascomycota</taxon>
        <taxon>Pezizomycotina</taxon>
        <taxon>Sordariomycetes</taxon>
        <taxon>Hypocreomycetidae</taxon>
        <taxon>Glomerellales</taxon>
        <taxon>Plectosphaerellaceae</taxon>
        <taxon>Verticillium</taxon>
    </lineage>
</organism>
<evidence type="ECO:0000259" key="2">
    <source>
        <dbReference type="PROSITE" id="PS51112"/>
    </source>
</evidence>
<dbReference type="AlphaFoldDB" id="C9SXX1"/>
<feature type="compositionally biased region" description="Basic and acidic residues" evidence="1">
    <location>
        <begin position="399"/>
        <end position="408"/>
    </location>
</feature>
<dbReference type="RefSeq" id="XP_003000026.1">
    <property type="nucleotide sequence ID" value="XM_002999980.1"/>
</dbReference>
<feature type="domain" description="AMMECR1" evidence="2">
    <location>
        <begin position="71"/>
        <end position="326"/>
    </location>
</feature>
<dbReference type="STRING" id="526221.C9SXX1"/>
<dbReference type="InterPro" id="IPR036071">
    <property type="entry name" value="AMMECR1_dom_sf"/>
</dbReference>
<feature type="compositionally biased region" description="Basic residues" evidence="1">
    <location>
        <begin position="381"/>
        <end position="392"/>
    </location>
</feature>
<dbReference type="Pfam" id="PF01871">
    <property type="entry name" value="AMMECR1"/>
    <property type="match status" value="1"/>
</dbReference>
<feature type="region of interest" description="Disordered" evidence="1">
    <location>
        <begin position="299"/>
        <end position="322"/>
    </location>
</feature>
<evidence type="ECO:0000256" key="1">
    <source>
        <dbReference type="SAM" id="MobiDB-lite"/>
    </source>
</evidence>
<accession>C9SXX1</accession>
<gene>
    <name evidence="3" type="ORF">VDBG_09746</name>
</gene>
<dbReference type="PANTHER" id="PTHR13016">
    <property type="entry name" value="AMMECR1 HOMOLOG"/>
    <property type="match status" value="1"/>
</dbReference>
<feature type="region of interest" description="Disordered" evidence="1">
    <location>
        <begin position="130"/>
        <end position="153"/>
    </location>
</feature>
<dbReference type="InterPro" id="IPR027485">
    <property type="entry name" value="AMMECR1_N"/>
</dbReference>
<name>C9SXX1_VERA1</name>